<dbReference type="Pfam" id="PF08352">
    <property type="entry name" value="oligo_HPY"/>
    <property type="match status" value="1"/>
</dbReference>
<dbReference type="GO" id="GO:0015833">
    <property type="term" value="P:peptide transport"/>
    <property type="evidence" value="ECO:0007669"/>
    <property type="project" value="InterPro"/>
</dbReference>
<dbReference type="FunFam" id="3.40.50.300:FF:000016">
    <property type="entry name" value="Oligopeptide ABC transporter ATP-binding component"/>
    <property type="match status" value="1"/>
</dbReference>
<dbReference type="GO" id="GO:0055085">
    <property type="term" value="P:transmembrane transport"/>
    <property type="evidence" value="ECO:0007669"/>
    <property type="project" value="UniProtKB-ARBA"/>
</dbReference>
<proteinExistence type="inferred from homology"/>
<dbReference type="OrthoDB" id="9815712at2"/>
<evidence type="ECO:0000256" key="6">
    <source>
        <dbReference type="ARBA" id="ARBA00022840"/>
    </source>
</evidence>
<dbReference type="PANTHER" id="PTHR43297">
    <property type="entry name" value="OLIGOPEPTIDE TRANSPORT ATP-BINDING PROTEIN APPD"/>
    <property type="match status" value="1"/>
</dbReference>
<dbReference type="InterPro" id="IPR003593">
    <property type="entry name" value="AAA+_ATPase"/>
</dbReference>
<dbReference type="InterPro" id="IPR017871">
    <property type="entry name" value="ABC_transporter-like_CS"/>
</dbReference>
<evidence type="ECO:0000256" key="3">
    <source>
        <dbReference type="ARBA" id="ARBA00022448"/>
    </source>
</evidence>
<keyword evidence="3" id="KW-0813">Transport</keyword>
<evidence type="ECO:0000256" key="7">
    <source>
        <dbReference type="ARBA" id="ARBA00023136"/>
    </source>
</evidence>
<dbReference type="PROSITE" id="PS50893">
    <property type="entry name" value="ABC_TRANSPORTER_2"/>
    <property type="match status" value="1"/>
</dbReference>
<evidence type="ECO:0000313" key="10">
    <source>
        <dbReference type="Proteomes" id="UP000186364"/>
    </source>
</evidence>
<dbReference type="PANTHER" id="PTHR43297:SF2">
    <property type="entry name" value="DIPEPTIDE TRANSPORT ATP-BINDING PROTEIN DPPD"/>
    <property type="match status" value="1"/>
</dbReference>
<dbReference type="Gene3D" id="3.40.50.300">
    <property type="entry name" value="P-loop containing nucleotide triphosphate hydrolases"/>
    <property type="match status" value="1"/>
</dbReference>
<organism evidence="9 10">
    <name type="scientific">Xaviernesmea oryzae</name>
    <dbReference type="NCBI Taxonomy" id="464029"/>
    <lineage>
        <taxon>Bacteria</taxon>
        <taxon>Pseudomonadati</taxon>
        <taxon>Pseudomonadota</taxon>
        <taxon>Alphaproteobacteria</taxon>
        <taxon>Hyphomicrobiales</taxon>
        <taxon>Rhizobiaceae</taxon>
        <taxon>Rhizobium/Agrobacterium group</taxon>
        <taxon>Xaviernesmea</taxon>
    </lineage>
</organism>
<dbReference type="SUPFAM" id="SSF52540">
    <property type="entry name" value="P-loop containing nucleoside triphosphate hydrolases"/>
    <property type="match status" value="1"/>
</dbReference>
<dbReference type="CDD" id="cd03257">
    <property type="entry name" value="ABC_NikE_OppD_transporters"/>
    <property type="match status" value="1"/>
</dbReference>
<keyword evidence="5" id="KW-0547">Nucleotide-binding</keyword>
<dbReference type="InterPro" id="IPR050388">
    <property type="entry name" value="ABC_Ni/Peptide_Import"/>
</dbReference>
<gene>
    <name evidence="9" type="ORF">BJF93_21775</name>
</gene>
<evidence type="ECO:0000256" key="2">
    <source>
        <dbReference type="ARBA" id="ARBA00005417"/>
    </source>
</evidence>
<evidence type="ECO:0000256" key="5">
    <source>
        <dbReference type="ARBA" id="ARBA00022741"/>
    </source>
</evidence>
<protein>
    <submittedName>
        <fullName evidence="9">Peptide ABC transporter ATP-binding protein</fullName>
    </submittedName>
</protein>
<comment type="similarity">
    <text evidence="2">Belongs to the ABC transporter superfamily.</text>
</comment>
<reference evidence="9 10" key="1">
    <citation type="submission" date="2016-09" db="EMBL/GenBank/DDBJ databases">
        <title>Rhizobium sp. nov., a novel species isolated from the rice rhizosphere.</title>
        <authorList>
            <person name="Zhao J."/>
            <person name="Zhang X."/>
        </authorList>
    </citation>
    <scope>NUCLEOTIDE SEQUENCE [LARGE SCALE GENOMIC DNA]</scope>
    <source>
        <strain evidence="9 10">1.7048</strain>
    </source>
</reference>
<feature type="domain" description="ABC transporter" evidence="8">
    <location>
        <begin position="8"/>
        <end position="259"/>
    </location>
</feature>
<dbReference type="RefSeq" id="WP_075627944.1">
    <property type="nucleotide sequence ID" value="NZ_FOAM01000019.1"/>
</dbReference>
<dbReference type="NCBIfam" id="TIGR01727">
    <property type="entry name" value="oligo_HPY"/>
    <property type="match status" value="1"/>
</dbReference>
<comment type="caution">
    <text evidence="9">The sequence shown here is derived from an EMBL/GenBank/DDBJ whole genome shotgun (WGS) entry which is preliminary data.</text>
</comment>
<accession>A0A1Q9AWE7</accession>
<evidence type="ECO:0000256" key="1">
    <source>
        <dbReference type="ARBA" id="ARBA00004417"/>
    </source>
</evidence>
<dbReference type="Proteomes" id="UP000186364">
    <property type="component" value="Unassembled WGS sequence"/>
</dbReference>
<keyword evidence="4" id="KW-1003">Cell membrane</keyword>
<keyword evidence="6 9" id="KW-0067">ATP-binding</keyword>
<sequence length="335" mass="36610">MTSVVPLLEVRNLRTNFPTRDGLARAVDGVDLTIREGRILGVVGESGSGKSVTGASIMGLIQRPGWVDPDSHILFKGRDLVKLSEKEWREIRGNEIAMVFQEPMTSLNPVFSVGDQIIENLRLHRRISKSDARARAIELMTMVGIPSPETRVDSYPHELSGGMRQRIVIAMALTCDPSLLIADEPTTALDVTIQAQILDLVVRLKDELGMGVMFITHDLGVVAEICDDVAVMYGGKIVESGPVASILANPQHPYTRGLLACIPRLNTDPTVRLSTIAGTVPSPKAWPQGCRFENRCPVAMAKCSREAPPKVVSPQGHFSCWIPDQGTMREQVTDD</sequence>
<dbReference type="PROSITE" id="PS00211">
    <property type="entry name" value="ABC_TRANSPORTER_1"/>
    <property type="match status" value="1"/>
</dbReference>
<dbReference type="EMBL" id="MKIP01000044">
    <property type="protein sequence ID" value="OLP59750.1"/>
    <property type="molecule type" value="Genomic_DNA"/>
</dbReference>
<dbReference type="GO" id="GO:0005524">
    <property type="term" value="F:ATP binding"/>
    <property type="evidence" value="ECO:0007669"/>
    <property type="project" value="UniProtKB-KW"/>
</dbReference>
<dbReference type="AlphaFoldDB" id="A0A1Q9AWE7"/>
<dbReference type="InterPro" id="IPR003439">
    <property type="entry name" value="ABC_transporter-like_ATP-bd"/>
</dbReference>
<dbReference type="Pfam" id="PF00005">
    <property type="entry name" value="ABC_tran"/>
    <property type="match status" value="1"/>
</dbReference>
<evidence type="ECO:0000313" key="9">
    <source>
        <dbReference type="EMBL" id="OLP59750.1"/>
    </source>
</evidence>
<evidence type="ECO:0000256" key="4">
    <source>
        <dbReference type="ARBA" id="ARBA00022475"/>
    </source>
</evidence>
<keyword evidence="7" id="KW-0472">Membrane</keyword>
<dbReference type="GO" id="GO:0016887">
    <property type="term" value="F:ATP hydrolysis activity"/>
    <property type="evidence" value="ECO:0007669"/>
    <property type="project" value="InterPro"/>
</dbReference>
<comment type="subcellular location">
    <subcellularLocation>
        <location evidence="1">Cell inner membrane</location>
        <topology evidence="1">Peripheral membrane protein</topology>
    </subcellularLocation>
</comment>
<dbReference type="SMART" id="SM00382">
    <property type="entry name" value="AAA"/>
    <property type="match status" value="1"/>
</dbReference>
<evidence type="ECO:0000259" key="8">
    <source>
        <dbReference type="PROSITE" id="PS50893"/>
    </source>
</evidence>
<keyword evidence="10" id="KW-1185">Reference proteome</keyword>
<name>A0A1Q9AWE7_9HYPH</name>
<dbReference type="InterPro" id="IPR027417">
    <property type="entry name" value="P-loop_NTPase"/>
</dbReference>
<dbReference type="InterPro" id="IPR013563">
    <property type="entry name" value="Oligopep_ABC_C"/>
</dbReference>
<dbReference type="GO" id="GO:0005886">
    <property type="term" value="C:plasma membrane"/>
    <property type="evidence" value="ECO:0007669"/>
    <property type="project" value="UniProtKB-SubCell"/>
</dbReference>